<comment type="caution">
    <text evidence="1">The sequence shown here is derived from an EMBL/GenBank/DDBJ whole genome shotgun (WGS) entry which is preliminary data.</text>
</comment>
<dbReference type="InterPro" id="IPR041492">
    <property type="entry name" value="HAD_2"/>
</dbReference>
<dbReference type="GO" id="GO:0005829">
    <property type="term" value="C:cytosol"/>
    <property type="evidence" value="ECO:0007669"/>
    <property type="project" value="TreeGrafter"/>
</dbReference>
<dbReference type="PANTHER" id="PTHR43434:SF1">
    <property type="entry name" value="PHOSPHOGLYCOLATE PHOSPHATASE"/>
    <property type="match status" value="1"/>
</dbReference>
<dbReference type="InterPro" id="IPR023214">
    <property type="entry name" value="HAD_sf"/>
</dbReference>
<dbReference type="RefSeq" id="WP_133418095.1">
    <property type="nucleotide sequence ID" value="NZ_SCWD01000003.1"/>
</dbReference>
<dbReference type="PRINTS" id="PR00413">
    <property type="entry name" value="HADHALOGNASE"/>
</dbReference>
<accession>A0A9Q8CDY3</accession>
<dbReference type="InterPro" id="IPR050155">
    <property type="entry name" value="HAD-like_hydrolase_sf"/>
</dbReference>
<dbReference type="Proteomes" id="UP000295280">
    <property type="component" value="Unassembled WGS sequence"/>
</dbReference>
<reference evidence="1 2" key="1">
    <citation type="submission" date="2019-01" db="EMBL/GenBank/DDBJ databases">
        <title>Draft genome sequences of the type strains of six Macrococcus species.</title>
        <authorList>
            <person name="Mazhar S."/>
            <person name="Altermann E."/>
            <person name="Hill C."/>
            <person name="Mcauliffe O."/>
        </authorList>
    </citation>
    <scope>NUCLEOTIDE SEQUENCE [LARGE SCALE GENOMIC DNA]</scope>
    <source>
        <strain evidence="1 2">ATCC 51828</strain>
    </source>
</reference>
<dbReference type="Gene3D" id="3.40.50.1000">
    <property type="entry name" value="HAD superfamily/HAD-like"/>
    <property type="match status" value="1"/>
</dbReference>
<evidence type="ECO:0000313" key="1">
    <source>
        <dbReference type="EMBL" id="TDM00863.1"/>
    </source>
</evidence>
<dbReference type="SFLD" id="SFLDG01129">
    <property type="entry name" value="C1.5:_HAD__Beta-PGM__Phosphata"/>
    <property type="match status" value="1"/>
</dbReference>
<keyword evidence="2" id="KW-1185">Reference proteome</keyword>
<keyword evidence="1" id="KW-0378">Hydrolase</keyword>
<name>A0A9Q8CDY3_9STAP</name>
<dbReference type="EMBL" id="SCWD01000003">
    <property type="protein sequence ID" value="TDM00863.1"/>
    <property type="molecule type" value="Genomic_DNA"/>
</dbReference>
<protein>
    <submittedName>
        <fullName evidence="1">HAD family hydrolase</fullName>
    </submittedName>
</protein>
<sequence>MAKLIVFDKDGTLMQLGSVIVKLADDLINEFSSRSDIHVPKSEIKDAFGIVDDQLDKLMQSNSAKTIVEKLRFLPNGDQMADWTLGQMEHLSTDNEVDDIEIIEGAAETLKQLKEAGYTLAIVSADDTESMDLFVDKFNIRQYFDLIVTSDNSEHQKPRKELMDEILTRVNISREDTVMIGDTEMDVMLGRNGEVAQVIGVLTGSGNRQDLRHADLILDSVADIQIDKIK</sequence>
<organism evidence="1 2">
    <name type="scientific">Macrococcus carouselicus</name>
    <dbReference type="NCBI Taxonomy" id="69969"/>
    <lineage>
        <taxon>Bacteria</taxon>
        <taxon>Bacillati</taxon>
        <taxon>Bacillota</taxon>
        <taxon>Bacilli</taxon>
        <taxon>Bacillales</taxon>
        <taxon>Staphylococcaceae</taxon>
        <taxon>Macrococcus</taxon>
    </lineage>
</organism>
<dbReference type="GO" id="GO:0008967">
    <property type="term" value="F:phosphoglycolate phosphatase activity"/>
    <property type="evidence" value="ECO:0007669"/>
    <property type="project" value="TreeGrafter"/>
</dbReference>
<dbReference type="SFLD" id="SFLDS00003">
    <property type="entry name" value="Haloacid_Dehalogenase"/>
    <property type="match status" value="1"/>
</dbReference>
<dbReference type="InterPro" id="IPR036412">
    <property type="entry name" value="HAD-like_sf"/>
</dbReference>
<evidence type="ECO:0000313" key="2">
    <source>
        <dbReference type="Proteomes" id="UP000295280"/>
    </source>
</evidence>
<dbReference type="NCBIfam" id="TIGR01549">
    <property type="entry name" value="HAD-SF-IA-v1"/>
    <property type="match status" value="1"/>
</dbReference>
<dbReference type="GO" id="GO:0006281">
    <property type="term" value="P:DNA repair"/>
    <property type="evidence" value="ECO:0007669"/>
    <property type="project" value="TreeGrafter"/>
</dbReference>
<dbReference type="Pfam" id="PF13419">
    <property type="entry name" value="HAD_2"/>
    <property type="match status" value="1"/>
</dbReference>
<dbReference type="SUPFAM" id="SSF56784">
    <property type="entry name" value="HAD-like"/>
    <property type="match status" value="1"/>
</dbReference>
<dbReference type="PANTHER" id="PTHR43434">
    <property type="entry name" value="PHOSPHOGLYCOLATE PHOSPHATASE"/>
    <property type="match status" value="1"/>
</dbReference>
<dbReference type="InterPro" id="IPR006439">
    <property type="entry name" value="HAD-SF_hydro_IA"/>
</dbReference>
<dbReference type="AlphaFoldDB" id="A0A9Q8CDY3"/>
<dbReference type="OrthoDB" id="9792518at2"/>
<gene>
    <name evidence="1" type="ORF">ERX40_08635</name>
</gene>
<proteinExistence type="predicted"/>